<dbReference type="AlphaFoldDB" id="A0A1H3VLN8"/>
<dbReference type="GO" id="GO:0009279">
    <property type="term" value="C:cell outer membrane"/>
    <property type="evidence" value="ECO:0007669"/>
    <property type="project" value="UniProtKB-SubCell"/>
</dbReference>
<feature type="transmembrane region" description="Helical" evidence="7">
    <location>
        <begin position="15"/>
        <end position="36"/>
    </location>
</feature>
<organism evidence="8 9">
    <name type="scientific">Thiothrix caldifontis</name>
    <dbReference type="NCBI Taxonomy" id="525918"/>
    <lineage>
        <taxon>Bacteria</taxon>
        <taxon>Pseudomonadati</taxon>
        <taxon>Pseudomonadota</taxon>
        <taxon>Gammaproteobacteria</taxon>
        <taxon>Thiotrichales</taxon>
        <taxon>Thiotrichaceae</taxon>
        <taxon>Thiothrix</taxon>
    </lineage>
</organism>
<keyword evidence="3 7" id="KW-0472">Membrane</keyword>
<evidence type="ECO:0000256" key="3">
    <source>
        <dbReference type="ARBA" id="ARBA00023136"/>
    </source>
</evidence>
<evidence type="ECO:0000256" key="5">
    <source>
        <dbReference type="ARBA" id="ARBA00023237"/>
    </source>
</evidence>
<keyword evidence="4" id="KW-0564">Palmitate</keyword>
<dbReference type="STRING" id="525918.SAMN05660964_00153"/>
<keyword evidence="9" id="KW-1185">Reference proteome</keyword>
<dbReference type="Proteomes" id="UP000199397">
    <property type="component" value="Unassembled WGS sequence"/>
</dbReference>
<evidence type="ECO:0000256" key="4">
    <source>
        <dbReference type="ARBA" id="ARBA00023139"/>
    </source>
</evidence>
<comment type="subcellular location">
    <subcellularLocation>
        <location evidence="1">Cell outer membrane</location>
        <topology evidence="1">Lipid-anchor</topology>
    </subcellularLocation>
</comment>
<keyword evidence="5" id="KW-0998">Cell outer membrane</keyword>
<accession>A0A1H3VLN8</accession>
<keyword evidence="6 8" id="KW-0449">Lipoprotein</keyword>
<evidence type="ECO:0000256" key="7">
    <source>
        <dbReference type="SAM" id="Phobius"/>
    </source>
</evidence>
<reference evidence="8 9" key="1">
    <citation type="submission" date="2016-10" db="EMBL/GenBank/DDBJ databases">
        <authorList>
            <person name="de Groot N.N."/>
        </authorList>
    </citation>
    <scope>NUCLEOTIDE SEQUENCE [LARGE SCALE GENOMIC DNA]</scope>
    <source>
        <strain evidence="8 9">DSM 21228</strain>
    </source>
</reference>
<dbReference type="EMBL" id="FNQP01000001">
    <property type="protein sequence ID" value="SDZ75695.1"/>
    <property type="molecule type" value="Genomic_DNA"/>
</dbReference>
<keyword evidence="7" id="KW-0812">Transmembrane</keyword>
<dbReference type="Pfam" id="PF13627">
    <property type="entry name" value="LptM_cons"/>
    <property type="match status" value="1"/>
</dbReference>
<dbReference type="NCBIfam" id="NF047847">
    <property type="entry name" value="SS_mature_LptM"/>
    <property type="match status" value="1"/>
</dbReference>
<evidence type="ECO:0000256" key="2">
    <source>
        <dbReference type="ARBA" id="ARBA00022729"/>
    </source>
</evidence>
<evidence type="ECO:0000256" key="1">
    <source>
        <dbReference type="ARBA" id="ARBA00004459"/>
    </source>
</evidence>
<evidence type="ECO:0000313" key="8">
    <source>
        <dbReference type="EMBL" id="SDZ75695.1"/>
    </source>
</evidence>
<gene>
    <name evidence="8" type="ORF">SAMN05660964_00153</name>
</gene>
<keyword evidence="7" id="KW-1133">Transmembrane helix</keyword>
<evidence type="ECO:0000256" key="6">
    <source>
        <dbReference type="ARBA" id="ARBA00023288"/>
    </source>
</evidence>
<dbReference type="InterPro" id="IPR032831">
    <property type="entry name" value="LptM_cons"/>
</dbReference>
<sequence length="81" mass="8879">MGQYLYFLYNNLTGAANLSLLSFCIPPLPAVILRLIHSKQDLTMMQKYLGFAIVLALLAGCGNKGPLTLPDKAQPQQEQAK</sequence>
<protein>
    <submittedName>
        <fullName evidence="8">Lipoprotein-attachment site-containing protein</fullName>
    </submittedName>
</protein>
<name>A0A1H3VLN8_9GAMM</name>
<keyword evidence="2" id="KW-0732">Signal</keyword>
<evidence type="ECO:0000313" key="9">
    <source>
        <dbReference type="Proteomes" id="UP000199397"/>
    </source>
</evidence>
<proteinExistence type="predicted"/>